<keyword evidence="4" id="KW-1185">Reference proteome</keyword>
<dbReference type="Proteomes" id="UP001325479">
    <property type="component" value="Chromosome"/>
</dbReference>
<dbReference type="SUPFAM" id="SSF69279">
    <property type="entry name" value="Phage tail proteins"/>
    <property type="match status" value="2"/>
</dbReference>
<feature type="domain" description="DUF2345" evidence="1">
    <location>
        <begin position="718"/>
        <end position="863"/>
    </location>
</feature>
<proteinExistence type="predicted"/>
<dbReference type="Gene3D" id="2.30.110.50">
    <property type="match status" value="1"/>
</dbReference>
<evidence type="ECO:0000313" key="3">
    <source>
        <dbReference type="EMBL" id="WQD76293.1"/>
    </source>
</evidence>
<dbReference type="InterPro" id="IPR006533">
    <property type="entry name" value="T6SS_Vgr_RhsGE"/>
</dbReference>
<dbReference type="InterPro" id="IPR018769">
    <property type="entry name" value="VgrG2_DUF2345"/>
</dbReference>
<evidence type="ECO:0000259" key="1">
    <source>
        <dbReference type="Pfam" id="PF10106"/>
    </source>
</evidence>
<accession>A0ABZ0WG37</accession>
<name>A0ABZ0WG37_9BURK</name>
<feature type="domain" description="Putative type VI secretion system Rhs element associated Vgr" evidence="2">
    <location>
        <begin position="575"/>
        <end position="682"/>
    </location>
</feature>
<dbReference type="Pfam" id="PF10106">
    <property type="entry name" value="DUF2345"/>
    <property type="match status" value="1"/>
</dbReference>
<reference evidence="3 4" key="1">
    <citation type="submission" date="2023-12" db="EMBL/GenBank/DDBJ databases">
        <title>Genome sequencing and assembly of bacterial species from a model synthetic community.</title>
        <authorList>
            <person name="Hogle S.L."/>
        </authorList>
    </citation>
    <scope>NUCLEOTIDE SEQUENCE [LARGE SCALE GENOMIC DNA]</scope>
    <source>
        <strain evidence="3 4">HAMBI 2494</strain>
    </source>
</reference>
<dbReference type="NCBIfam" id="TIGR01646">
    <property type="entry name" value="vgr_GE"/>
    <property type="match status" value="1"/>
</dbReference>
<sequence length="941" mass="100585">MNLAASLRALASAALDPDNRPARLNFGPQHRDLEQLILLQQLSIREGFMTGLHGVLTCVTSQADLSEKQLLGVPVGVQIVTDRGQLRPVNGIVTKFRRGQSDGGLTVCQLTMADGLSVLAKRRNSRVFINKSLPDILQTMLSEWRGRSPTLARACEFDLSGLNRSRYPVRSYVRQDNETDARFIQRLLRRDGVTWFVKAGPAQSSNQTSSAQDDAPVHTLVFCDDPMRLSQCAAGTVRYHARDAGTEMRDSITYWSWLFELVAGRVEHASWDYKSGQVHQVEQVSAIDQGPSGNDLARLLSDSTIDVPHAYDSWDDHSRIAHDRMLAHEGQAARIDGISGVRDLAVGFWFGLVNHPVVDAQDPADRQFVTTSLHHRADNNLPKELDDPVTALLDASRPLFDVHAANRTQPATNVSAAQSPGPSDTRYQNTFSCVRRGVPLTPAYDPAIDLPPDHLVTGVIVGPKGEEVFADELGRVRVQIQGLNADDHAHAQGAGTNSTPSDSAPVRVASALAGQGFGMNIPLRIGMECLLATVGGDPDKLVIVGVLSSGVNVPAQFTHTGAMPGNRYVSGLKTKEIKGQRYNQLRFDDTAGEISSQLASEHSYSQLNLGSMTHPRTDGHGEARGDGAELRTDAAAAVRAAKGILLTTYARNQAAGHQLDRDELNRLLAECTELFKALGDYAGQHGGQAGDTQPQSAIAATVKDWDPTTSAGSGTAGAAAGQPGVVAIGAEAGTVNVTPKTHVTYAGENIDQVAQQHVQLTSGQRLNAMAGQGMHLFARGDGVQAVAAEGPLLLQAQADSLTANAQKGVRITSNAGEILATAPTIRLVAEDGSYVQIGNGGITLGTKGDIKLLSASHQWAGPSTQQAPRTSFNNAPTDQQFRLHYPGHTADSPAVASNQNYRMTLDDGRVLEGKSDAGGLTSLVKDDAMRIARIDILKPSL</sequence>
<dbReference type="Pfam" id="PF13296">
    <property type="entry name" value="T6SS_Vgr"/>
    <property type="match status" value="1"/>
</dbReference>
<evidence type="ECO:0000259" key="2">
    <source>
        <dbReference type="Pfam" id="PF13296"/>
    </source>
</evidence>
<protein>
    <submittedName>
        <fullName evidence="3">Type VI secretion system Vgr family protein</fullName>
    </submittedName>
</protein>
<dbReference type="SUPFAM" id="SSF69255">
    <property type="entry name" value="gp5 N-terminal domain-like"/>
    <property type="match status" value="1"/>
</dbReference>
<dbReference type="Pfam" id="PF05954">
    <property type="entry name" value="Phage_GPD"/>
    <property type="match status" value="1"/>
</dbReference>
<dbReference type="Gene3D" id="3.55.50.10">
    <property type="entry name" value="Baseplate protein-like domains"/>
    <property type="match status" value="1"/>
</dbReference>
<gene>
    <name evidence="3" type="ORF">U0042_19570</name>
</gene>
<dbReference type="EMBL" id="CP139965">
    <property type="protein sequence ID" value="WQD76293.1"/>
    <property type="molecule type" value="Genomic_DNA"/>
</dbReference>
<dbReference type="Gene3D" id="2.40.50.230">
    <property type="entry name" value="Gp5 N-terminal domain"/>
    <property type="match status" value="1"/>
</dbReference>
<dbReference type="InterPro" id="IPR028244">
    <property type="entry name" value="T6SS_Rhs_Vgr_dom"/>
</dbReference>
<dbReference type="RefSeq" id="WP_114814208.1">
    <property type="nucleotide sequence ID" value="NZ_CP139965.1"/>
</dbReference>
<dbReference type="InterPro" id="IPR037026">
    <property type="entry name" value="Vgr_OB-fold_dom_sf"/>
</dbReference>
<dbReference type="Gene3D" id="4.10.220.110">
    <property type="match status" value="1"/>
</dbReference>
<evidence type="ECO:0000313" key="4">
    <source>
        <dbReference type="Proteomes" id="UP001325479"/>
    </source>
</evidence>
<organism evidence="3 4">
    <name type="scientific">Paraburkholderia kururiensis</name>
    <dbReference type="NCBI Taxonomy" id="984307"/>
    <lineage>
        <taxon>Bacteria</taxon>
        <taxon>Pseudomonadati</taxon>
        <taxon>Pseudomonadota</taxon>
        <taxon>Betaproteobacteria</taxon>
        <taxon>Burkholderiales</taxon>
        <taxon>Burkholderiaceae</taxon>
        <taxon>Paraburkholderia</taxon>
    </lineage>
</organism>